<dbReference type="AlphaFoldDB" id="A0A930VAV1"/>
<accession>A0A930VAV1</accession>
<comment type="subunit">
    <text evidence="2">Interacts with COX5B; this interaction may contribute to localize PYROXD2 to the inner face of the inner mitochondrial membrane.</text>
</comment>
<dbReference type="Proteomes" id="UP000640489">
    <property type="component" value="Unassembled WGS sequence"/>
</dbReference>
<feature type="region of interest" description="Disordered" evidence="4">
    <location>
        <begin position="355"/>
        <end position="375"/>
    </location>
</feature>
<name>A0A930VAV1_9ACTN</name>
<feature type="domain" description="Amine oxidase" evidence="5">
    <location>
        <begin position="243"/>
        <end position="350"/>
    </location>
</feature>
<protein>
    <recommendedName>
        <fullName evidence="3">Pyridine nucleotide-disulfide oxidoreductase domain-containing protein 2</fullName>
    </recommendedName>
</protein>
<keyword evidence="7" id="KW-1185">Reference proteome</keyword>
<evidence type="ECO:0000256" key="4">
    <source>
        <dbReference type="SAM" id="MobiDB-lite"/>
    </source>
</evidence>
<dbReference type="EMBL" id="JADKPN010000001">
    <property type="protein sequence ID" value="MBF4762196.1"/>
    <property type="molecule type" value="Genomic_DNA"/>
</dbReference>
<dbReference type="Pfam" id="PF13450">
    <property type="entry name" value="NAD_binding_8"/>
    <property type="match status" value="1"/>
</dbReference>
<dbReference type="InterPro" id="IPR002937">
    <property type="entry name" value="Amino_oxidase"/>
</dbReference>
<dbReference type="Gene3D" id="3.50.50.60">
    <property type="entry name" value="FAD/NAD(P)-binding domain"/>
    <property type="match status" value="2"/>
</dbReference>
<evidence type="ECO:0000259" key="5">
    <source>
        <dbReference type="Pfam" id="PF01593"/>
    </source>
</evidence>
<gene>
    <name evidence="6" type="ORF">ISU07_03585</name>
</gene>
<dbReference type="PANTHER" id="PTHR10668:SF103">
    <property type="entry name" value="PYRIDINE NUCLEOTIDE-DISULFIDE OXIDOREDUCTASE DOMAIN-CONTAINING PROTEIN 2"/>
    <property type="match status" value="1"/>
</dbReference>
<dbReference type="GO" id="GO:0016491">
    <property type="term" value="F:oxidoreductase activity"/>
    <property type="evidence" value="ECO:0007669"/>
    <property type="project" value="InterPro"/>
</dbReference>
<comment type="function">
    <text evidence="1">Probable oxidoreductase that may play a role as regulator of mitochondrial function.</text>
</comment>
<reference evidence="6" key="1">
    <citation type="submission" date="2020-11" db="EMBL/GenBank/DDBJ databases">
        <title>Nocardioides sp. nov., isolated from Soil of Cynanchum wilfordii Hemsley rhizosphere.</title>
        <authorList>
            <person name="Lee J.-S."/>
            <person name="Suh M.K."/>
            <person name="Kim J.-S."/>
        </authorList>
    </citation>
    <scope>NUCLEOTIDE SEQUENCE</scope>
    <source>
        <strain evidence="6">KCTC 19275</strain>
    </source>
</reference>
<sequence>MTSSYDAIVVGGGHNGLVAAAYLARSGARTVVLEGRHKTGGAATTDQPWPDAPHLSVTRLSYVMSLMPPTIVEDLKLAQHGYRVHPMGPYFQAFPEGGSLTIYEDDEARTYDEMARWSKKDAEAWPRWNAWLAGIAGVMGPLLTRVPPTIGSHSPSDLADLGRLVWKNRGVDTRMVADITRLMSMSIADLLDDWFESPQVKGALAVNGVIGTWAGPYAPGTAYVMAHHSIGDVGDGAGHSQQLGSWGYPEGGMGAVSAAIELSARTFGVEVRTNARVQEVTTSNGRATGVTLENGDQLSAPVVVTTLHPKTAFLDQLARTALPEDFVRDIERWNTRSGVVKINLALSELPRFTDIPDTDRDTGHARGGVPEHLTGSVEMSPTMEFIERAFQDAREGRPALLPFSDGVIPTSLDKTLNPDGTHIFSLFTQYVPHEWSEAPHTEELEAYTDRLIDLYDQVAPGFAASVTHRDIVGPHQMQEEYGLIGGNIFHGELTPEQLFHMRPAPGYADYRTPIAGLYNASSATHGGGGVCGIPGWQAAKAAIHDKKSIRNRLRRRAR</sequence>
<dbReference type="SUPFAM" id="SSF51905">
    <property type="entry name" value="FAD/NAD(P)-binding domain"/>
    <property type="match status" value="1"/>
</dbReference>
<dbReference type="PANTHER" id="PTHR10668">
    <property type="entry name" value="PHYTOENE DEHYDROGENASE"/>
    <property type="match status" value="1"/>
</dbReference>
<evidence type="ECO:0000313" key="6">
    <source>
        <dbReference type="EMBL" id="MBF4762196.1"/>
    </source>
</evidence>
<evidence type="ECO:0000313" key="7">
    <source>
        <dbReference type="Proteomes" id="UP000640489"/>
    </source>
</evidence>
<comment type="caution">
    <text evidence="6">The sequence shown here is derived from an EMBL/GenBank/DDBJ whole genome shotgun (WGS) entry which is preliminary data.</text>
</comment>
<organism evidence="6 7">
    <name type="scientific">Nocardioides islandensis</name>
    <dbReference type="NCBI Taxonomy" id="433663"/>
    <lineage>
        <taxon>Bacteria</taxon>
        <taxon>Bacillati</taxon>
        <taxon>Actinomycetota</taxon>
        <taxon>Actinomycetes</taxon>
        <taxon>Propionibacteriales</taxon>
        <taxon>Nocardioidaceae</taxon>
        <taxon>Nocardioides</taxon>
    </lineage>
</organism>
<dbReference type="RefSeq" id="WP_194705338.1">
    <property type="nucleotide sequence ID" value="NZ_JADKPN010000001.1"/>
</dbReference>
<evidence type="ECO:0000256" key="2">
    <source>
        <dbReference type="ARBA" id="ARBA00038825"/>
    </source>
</evidence>
<proteinExistence type="predicted"/>
<dbReference type="InterPro" id="IPR036188">
    <property type="entry name" value="FAD/NAD-bd_sf"/>
</dbReference>
<evidence type="ECO:0000256" key="3">
    <source>
        <dbReference type="ARBA" id="ARBA00040298"/>
    </source>
</evidence>
<evidence type="ECO:0000256" key="1">
    <source>
        <dbReference type="ARBA" id="ARBA00037217"/>
    </source>
</evidence>
<dbReference type="Pfam" id="PF01593">
    <property type="entry name" value="Amino_oxidase"/>
    <property type="match status" value="1"/>
</dbReference>